<dbReference type="Proteomes" id="UP000293483">
    <property type="component" value="Unassembled WGS sequence"/>
</dbReference>
<keyword evidence="1" id="KW-0805">Transcription regulation</keyword>
<evidence type="ECO:0000256" key="1">
    <source>
        <dbReference type="ARBA" id="ARBA00023015"/>
    </source>
</evidence>
<dbReference type="AlphaFoldDB" id="A0A4Q7AVE7"/>
<organism evidence="5 6">
    <name type="scientific">Acinetobacter bouvetii</name>
    <dbReference type="NCBI Taxonomy" id="202951"/>
    <lineage>
        <taxon>Bacteria</taxon>
        <taxon>Pseudomonadati</taxon>
        <taxon>Pseudomonadota</taxon>
        <taxon>Gammaproteobacteria</taxon>
        <taxon>Moraxellales</taxon>
        <taxon>Moraxellaceae</taxon>
        <taxon>Acinetobacter</taxon>
    </lineage>
</organism>
<dbReference type="InterPro" id="IPR036388">
    <property type="entry name" value="WH-like_DNA-bd_sf"/>
</dbReference>
<dbReference type="EMBL" id="SGSU01000013">
    <property type="protein sequence ID" value="RZG65951.1"/>
    <property type="molecule type" value="Genomic_DNA"/>
</dbReference>
<dbReference type="Gene3D" id="1.10.10.10">
    <property type="entry name" value="Winged helix-like DNA-binding domain superfamily/Winged helix DNA-binding domain"/>
    <property type="match status" value="1"/>
</dbReference>
<evidence type="ECO:0000259" key="4">
    <source>
        <dbReference type="PROSITE" id="PS51118"/>
    </source>
</evidence>
<dbReference type="SUPFAM" id="SSF46785">
    <property type="entry name" value="Winged helix' DNA-binding domain"/>
    <property type="match status" value="1"/>
</dbReference>
<evidence type="ECO:0000313" key="5">
    <source>
        <dbReference type="EMBL" id="RZG65951.1"/>
    </source>
</evidence>
<protein>
    <submittedName>
        <fullName evidence="5">Transcriptional regulator</fullName>
    </submittedName>
</protein>
<name>A0A4Q7AVE7_9GAMM</name>
<dbReference type="PROSITE" id="PS51118">
    <property type="entry name" value="HTH_HXLR"/>
    <property type="match status" value="1"/>
</dbReference>
<dbReference type="Pfam" id="PF01638">
    <property type="entry name" value="HxlR"/>
    <property type="match status" value="1"/>
</dbReference>
<dbReference type="PANTHER" id="PTHR33204:SF29">
    <property type="entry name" value="TRANSCRIPTIONAL REGULATOR"/>
    <property type="match status" value="1"/>
</dbReference>
<gene>
    <name evidence="5" type="ORF">EXE25_12405</name>
</gene>
<evidence type="ECO:0000313" key="6">
    <source>
        <dbReference type="Proteomes" id="UP000293483"/>
    </source>
</evidence>
<dbReference type="RefSeq" id="WP_130146750.1">
    <property type="nucleotide sequence ID" value="NZ_SGSU01000013.1"/>
</dbReference>
<sequence length="139" mass="16088">MKKLRNYDSAPGCSMEAALHILGGKWKGVILFHLFKDGTLRFSELQRHLVSINQRLLTKQLRELEEDGLVIRHVYPVVPPKVEYSLSDEGKELQHLIMELSLWGRKWLERRGMKTAIDEDLDALKEMFAKTEALDELGE</sequence>
<evidence type="ECO:0000256" key="2">
    <source>
        <dbReference type="ARBA" id="ARBA00023125"/>
    </source>
</evidence>
<evidence type="ECO:0000256" key="3">
    <source>
        <dbReference type="ARBA" id="ARBA00023163"/>
    </source>
</evidence>
<proteinExistence type="predicted"/>
<dbReference type="GO" id="GO:0003677">
    <property type="term" value="F:DNA binding"/>
    <property type="evidence" value="ECO:0007669"/>
    <property type="project" value="UniProtKB-KW"/>
</dbReference>
<dbReference type="InterPro" id="IPR002577">
    <property type="entry name" value="HTH_HxlR"/>
</dbReference>
<reference evidence="5 6" key="1">
    <citation type="submission" date="2019-02" db="EMBL/GenBank/DDBJ databases">
        <title>The Batch Genome Submission of Acinetobacter spp. strains.</title>
        <authorList>
            <person name="Qin J."/>
            <person name="Hu Y."/>
            <person name="Ye H."/>
            <person name="Wei L."/>
            <person name="Feng Y."/>
            <person name="Zong Z."/>
        </authorList>
    </citation>
    <scope>NUCLEOTIDE SEQUENCE [LARGE SCALE GENOMIC DNA]</scope>
    <source>
        <strain evidence="5 6">WCHABo060081</strain>
    </source>
</reference>
<feature type="domain" description="HTH hxlR-type" evidence="4">
    <location>
        <begin position="13"/>
        <end position="112"/>
    </location>
</feature>
<keyword evidence="2" id="KW-0238">DNA-binding</keyword>
<dbReference type="PANTHER" id="PTHR33204">
    <property type="entry name" value="TRANSCRIPTIONAL REGULATOR, MARR FAMILY"/>
    <property type="match status" value="1"/>
</dbReference>
<comment type="caution">
    <text evidence="5">The sequence shown here is derived from an EMBL/GenBank/DDBJ whole genome shotgun (WGS) entry which is preliminary data.</text>
</comment>
<dbReference type="InterPro" id="IPR036390">
    <property type="entry name" value="WH_DNA-bd_sf"/>
</dbReference>
<keyword evidence="3" id="KW-0804">Transcription</keyword>
<accession>A0A4Q7AVE7</accession>